<evidence type="ECO:0000313" key="9">
    <source>
        <dbReference type="Proteomes" id="UP000076154"/>
    </source>
</evidence>
<evidence type="ECO:0000256" key="2">
    <source>
        <dbReference type="ARBA" id="ARBA00005543"/>
    </source>
</evidence>
<keyword evidence="9" id="KW-1185">Reference proteome</keyword>
<dbReference type="InterPro" id="IPR051035">
    <property type="entry name" value="Mito_inheritance_9"/>
</dbReference>
<dbReference type="AlphaFoldDB" id="A0A369JRF9"/>
<dbReference type="Pfam" id="PF01636">
    <property type="entry name" value="APH"/>
    <property type="match status" value="1"/>
</dbReference>
<name>A0A369JRF9_HYPMA</name>
<evidence type="ECO:0000256" key="1">
    <source>
        <dbReference type="ARBA" id="ARBA00004173"/>
    </source>
</evidence>
<accession>A0A369JRF9</accession>
<dbReference type="GO" id="GO:0005739">
    <property type="term" value="C:mitochondrion"/>
    <property type="evidence" value="ECO:0007669"/>
    <property type="project" value="UniProtKB-SubCell"/>
</dbReference>
<reference evidence="8" key="1">
    <citation type="submission" date="2018-04" db="EMBL/GenBank/DDBJ databases">
        <title>Whole genome sequencing of Hypsizygus marmoreus.</title>
        <authorList>
            <person name="Choi I.-G."/>
            <person name="Min B."/>
            <person name="Kim J.-G."/>
            <person name="Kim S."/>
            <person name="Oh Y.-L."/>
            <person name="Kong W.-S."/>
            <person name="Park H."/>
            <person name="Jeong J."/>
            <person name="Song E.-S."/>
        </authorList>
    </citation>
    <scope>NUCLEOTIDE SEQUENCE [LARGE SCALE GENOMIC DNA]</scope>
    <source>
        <strain evidence="8">51987-8</strain>
    </source>
</reference>
<feature type="domain" description="Aminoglycoside phosphotransferase" evidence="7">
    <location>
        <begin position="52"/>
        <end position="108"/>
    </location>
</feature>
<dbReference type="Gene3D" id="3.90.1200.10">
    <property type="match status" value="1"/>
</dbReference>
<gene>
    <name evidence="8" type="ORF">Hypma_011085</name>
</gene>
<comment type="caution">
    <text evidence="8">The sequence shown here is derived from an EMBL/GenBank/DDBJ whole genome shotgun (WGS) entry which is preliminary data.</text>
</comment>
<keyword evidence="5" id="KW-0496">Mitochondrion</keyword>
<dbReference type="PANTHER" id="PTHR36091:SF1">
    <property type="entry name" value="ALTERED INHERITANCE OF MITOCHONDRIA PROTEIN 9, MITOCHONDRIAL"/>
    <property type="match status" value="1"/>
</dbReference>
<evidence type="ECO:0000259" key="7">
    <source>
        <dbReference type="Pfam" id="PF01636"/>
    </source>
</evidence>
<dbReference type="PANTHER" id="PTHR36091">
    <property type="entry name" value="ALTERED INHERITANCE OF MITOCHONDRIA PROTEIN 9, MITOCHONDRIAL"/>
    <property type="match status" value="1"/>
</dbReference>
<sequence>MKADCGPWPGTASSLKAAAQLEKQWIVQKGDMISSVPFCSPIHLTAPRTLALLDQFIDIAPLIVPDPQYCVPVLVHPDLSLANVFVSPTGPADVKGFIDWQDASMAPLCLQVSPASAVVYKDGEIIGFVRSSKRGGSGSYPWELPFEISVPLDFFSDFPVTKKDASLQ</sequence>
<protein>
    <recommendedName>
        <fullName evidence="3">Altered inheritance of mitochondria protein 9, mitochondrial</fullName>
    </recommendedName>
    <alternativeName>
        <fullName evidence="6">Found in mitochondrial proteome protein 29</fullName>
    </alternativeName>
</protein>
<dbReference type="InParanoid" id="A0A369JRF9"/>
<evidence type="ECO:0000313" key="8">
    <source>
        <dbReference type="EMBL" id="RDB21934.1"/>
    </source>
</evidence>
<evidence type="ECO:0000256" key="3">
    <source>
        <dbReference type="ARBA" id="ARBA00016197"/>
    </source>
</evidence>
<dbReference type="InterPro" id="IPR011009">
    <property type="entry name" value="Kinase-like_dom_sf"/>
</dbReference>
<dbReference type="InterPro" id="IPR002575">
    <property type="entry name" value="Aminoglycoside_PTrfase"/>
</dbReference>
<organism evidence="8 9">
    <name type="scientific">Hypsizygus marmoreus</name>
    <name type="common">White beech mushroom</name>
    <name type="synonym">Agaricus marmoreus</name>
    <dbReference type="NCBI Taxonomy" id="39966"/>
    <lineage>
        <taxon>Eukaryota</taxon>
        <taxon>Fungi</taxon>
        <taxon>Dikarya</taxon>
        <taxon>Basidiomycota</taxon>
        <taxon>Agaricomycotina</taxon>
        <taxon>Agaricomycetes</taxon>
        <taxon>Agaricomycetidae</taxon>
        <taxon>Agaricales</taxon>
        <taxon>Tricholomatineae</taxon>
        <taxon>Lyophyllaceae</taxon>
        <taxon>Hypsizygus</taxon>
    </lineage>
</organism>
<comment type="subcellular location">
    <subcellularLocation>
        <location evidence="1">Mitochondrion</location>
    </subcellularLocation>
</comment>
<dbReference type="SUPFAM" id="SSF56112">
    <property type="entry name" value="Protein kinase-like (PK-like)"/>
    <property type="match status" value="1"/>
</dbReference>
<proteinExistence type="inferred from homology"/>
<evidence type="ECO:0000256" key="5">
    <source>
        <dbReference type="ARBA" id="ARBA00023128"/>
    </source>
</evidence>
<dbReference type="EMBL" id="LUEZ02000053">
    <property type="protein sequence ID" value="RDB21934.1"/>
    <property type="molecule type" value="Genomic_DNA"/>
</dbReference>
<dbReference type="OrthoDB" id="2906425at2759"/>
<evidence type="ECO:0000256" key="4">
    <source>
        <dbReference type="ARBA" id="ARBA00022946"/>
    </source>
</evidence>
<evidence type="ECO:0000256" key="6">
    <source>
        <dbReference type="ARBA" id="ARBA00031849"/>
    </source>
</evidence>
<comment type="similarity">
    <text evidence="2">Belongs to the AIM9 family.</text>
</comment>
<keyword evidence="4" id="KW-0809">Transit peptide</keyword>
<dbReference type="Proteomes" id="UP000076154">
    <property type="component" value="Unassembled WGS sequence"/>
</dbReference>